<sequence length="214" mass="23376">MLTSPRSRKGSEEGESALGAAESTVQVTEVSVVKRKPFISSLAQSSREDEQRQVEELAQVSVTVHHSTAEQMRLLYAQQRSTAKQTEEYLQQQYDNRLALYAKNEAISKRLEGQQKSLFKPFEMLSGAIEASAGGSGGDDEDMADPGRTTTAARTARLADTVANATGASMPTAPVYWGCTRKEKKAFMDSYLVYERRVRALNAGSICIGLVTVT</sequence>
<organism evidence="2 3">
    <name type="scientific">Phytophthora rubi</name>
    <dbReference type="NCBI Taxonomy" id="129364"/>
    <lineage>
        <taxon>Eukaryota</taxon>
        <taxon>Sar</taxon>
        <taxon>Stramenopiles</taxon>
        <taxon>Oomycota</taxon>
        <taxon>Peronosporomycetes</taxon>
        <taxon>Peronosporales</taxon>
        <taxon>Peronosporaceae</taxon>
        <taxon>Phytophthora</taxon>
    </lineage>
</organism>
<evidence type="ECO:0000313" key="2">
    <source>
        <dbReference type="EMBL" id="KAE9346541.1"/>
    </source>
</evidence>
<proteinExistence type="predicted"/>
<evidence type="ECO:0000256" key="1">
    <source>
        <dbReference type="SAM" id="MobiDB-lite"/>
    </source>
</evidence>
<dbReference type="AlphaFoldDB" id="A0A6A4FU38"/>
<name>A0A6A4FU38_9STRA</name>
<dbReference type="Proteomes" id="UP000434957">
    <property type="component" value="Unassembled WGS sequence"/>
</dbReference>
<protein>
    <submittedName>
        <fullName evidence="2">Uncharacterized protein</fullName>
    </submittedName>
</protein>
<gene>
    <name evidence="2" type="ORF">PR003_g7381</name>
</gene>
<evidence type="ECO:0000313" key="3">
    <source>
        <dbReference type="Proteomes" id="UP000434957"/>
    </source>
</evidence>
<dbReference type="EMBL" id="QXFT01000346">
    <property type="protein sequence ID" value="KAE9346541.1"/>
    <property type="molecule type" value="Genomic_DNA"/>
</dbReference>
<feature type="region of interest" description="Disordered" evidence="1">
    <location>
        <begin position="130"/>
        <end position="149"/>
    </location>
</feature>
<comment type="caution">
    <text evidence="2">The sequence shown here is derived from an EMBL/GenBank/DDBJ whole genome shotgun (WGS) entry which is preliminary data.</text>
</comment>
<keyword evidence="3" id="KW-1185">Reference proteome</keyword>
<feature type="region of interest" description="Disordered" evidence="1">
    <location>
        <begin position="1"/>
        <end position="23"/>
    </location>
</feature>
<accession>A0A6A4FU38</accession>
<reference evidence="2 3" key="1">
    <citation type="submission" date="2018-08" db="EMBL/GenBank/DDBJ databases">
        <title>Genomic investigation of the strawberry pathogen Phytophthora fragariae indicates pathogenicity is determined by transcriptional variation in three key races.</title>
        <authorList>
            <person name="Adams T.M."/>
            <person name="Armitage A.D."/>
            <person name="Sobczyk M.K."/>
            <person name="Bates H.J."/>
            <person name="Dunwell J.M."/>
            <person name="Nellist C.F."/>
            <person name="Harrison R.J."/>
        </authorList>
    </citation>
    <scope>NUCLEOTIDE SEQUENCE [LARGE SCALE GENOMIC DNA]</scope>
    <source>
        <strain evidence="2 3">SCRP333</strain>
    </source>
</reference>